<feature type="transmembrane region" description="Helical" evidence="1">
    <location>
        <begin position="60"/>
        <end position="83"/>
    </location>
</feature>
<protein>
    <recommendedName>
        <fullName evidence="4">ABC transmembrane type-1 domain-containing protein</fullName>
    </recommendedName>
</protein>
<evidence type="ECO:0000256" key="1">
    <source>
        <dbReference type="SAM" id="Phobius"/>
    </source>
</evidence>
<evidence type="ECO:0000313" key="3">
    <source>
        <dbReference type="Proteomes" id="UP001069802"/>
    </source>
</evidence>
<keyword evidence="1" id="KW-0812">Transmembrane</keyword>
<feature type="transmembrane region" description="Helical" evidence="1">
    <location>
        <begin position="89"/>
        <end position="113"/>
    </location>
</feature>
<feature type="transmembrane region" description="Helical" evidence="1">
    <location>
        <begin position="207"/>
        <end position="226"/>
    </location>
</feature>
<feature type="transmembrane region" description="Helical" evidence="1">
    <location>
        <begin position="13"/>
        <end position="30"/>
    </location>
</feature>
<sequence length="248" mass="28725">MDVVLSEGLSINYIIHLLVDFVMNVALGFLKINTIFQKIWEHDEKKIDFRVFRTSLFEQYLFWIMIFSAILAILFAVSTHFIVGYHLKIIANFLVVISQVAGILYQFSFLFLLSELIRRPTRHFLSRVAESASKDYELANELSHFSMLQLNYTKDRLILECRNFRSRVGMLIGALEKIGVVPVFLSLFFSITNIPSENAEVIMGLEWLPYGVIALYVMVVCVSFFAHKLERYILLLSTAIEIKRDHVV</sequence>
<dbReference type="EMBL" id="JAPWGY010000001">
    <property type="protein sequence ID" value="MCZ4279843.1"/>
    <property type="molecule type" value="Genomic_DNA"/>
</dbReference>
<reference evidence="2" key="1">
    <citation type="submission" date="2022-12" db="EMBL/GenBank/DDBJ databases">
        <title>Bacterial isolates from different developmental stages of Nematostella vectensis.</title>
        <authorList>
            <person name="Fraune S."/>
        </authorList>
    </citation>
    <scope>NUCLEOTIDE SEQUENCE</scope>
    <source>
        <strain evidence="2">G21630-S1</strain>
    </source>
</reference>
<evidence type="ECO:0000313" key="2">
    <source>
        <dbReference type="EMBL" id="MCZ4279843.1"/>
    </source>
</evidence>
<keyword evidence="3" id="KW-1185">Reference proteome</keyword>
<feature type="transmembrane region" description="Helical" evidence="1">
    <location>
        <begin position="174"/>
        <end position="195"/>
    </location>
</feature>
<dbReference type="Proteomes" id="UP001069802">
    <property type="component" value="Unassembled WGS sequence"/>
</dbReference>
<evidence type="ECO:0008006" key="4">
    <source>
        <dbReference type="Google" id="ProtNLM"/>
    </source>
</evidence>
<comment type="caution">
    <text evidence="2">The sequence shown here is derived from an EMBL/GenBank/DDBJ whole genome shotgun (WGS) entry which is preliminary data.</text>
</comment>
<organism evidence="2 3">
    <name type="scientific">Kiloniella laminariae</name>
    <dbReference type="NCBI Taxonomy" id="454162"/>
    <lineage>
        <taxon>Bacteria</taxon>
        <taxon>Pseudomonadati</taxon>
        <taxon>Pseudomonadota</taxon>
        <taxon>Alphaproteobacteria</taxon>
        <taxon>Rhodospirillales</taxon>
        <taxon>Kiloniellaceae</taxon>
        <taxon>Kiloniella</taxon>
    </lineage>
</organism>
<accession>A0ABT4LFH2</accession>
<keyword evidence="1" id="KW-0472">Membrane</keyword>
<keyword evidence="1" id="KW-1133">Transmembrane helix</keyword>
<proteinExistence type="predicted"/>
<gene>
    <name evidence="2" type="ORF">O4H49_03575</name>
</gene>
<name>A0ABT4LFH2_9PROT</name>
<dbReference type="RefSeq" id="WP_269422040.1">
    <property type="nucleotide sequence ID" value="NZ_JAPWGY010000001.1"/>
</dbReference>